<keyword evidence="6" id="KW-0808">Transferase</keyword>
<comment type="catalytic activity">
    <reaction evidence="11">
        <text>L-homoserine + ATP = O-phospho-L-homoserine + ADP + H(+)</text>
        <dbReference type="Rhea" id="RHEA:13985"/>
        <dbReference type="ChEBI" id="CHEBI:15378"/>
        <dbReference type="ChEBI" id="CHEBI:30616"/>
        <dbReference type="ChEBI" id="CHEBI:57476"/>
        <dbReference type="ChEBI" id="CHEBI:57590"/>
        <dbReference type="ChEBI" id="CHEBI:456216"/>
        <dbReference type="EC" id="2.7.1.39"/>
    </reaction>
    <physiologicalReaction direction="left-to-right" evidence="11">
        <dbReference type="Rhea" id="RHEA:13986"/>
    </physiologicalReaction>
</comment>
<dbReference type="AlphaFoldDB" id="A0A0D3KDK9"/>
<keyword evidence="15" id="KW-1185">Reference proteome</keyword>
<dbReference type="InterPro" id="IPR013750">
    <property type="entry name" value="GHMP_kinase_C_dom"/>
</dbReference>
<feature type="domain" description="GHMP kinase C-terminal" evidence="13">
    <location>
        <begin position="275"/>
        <end position="318"/>
    </location>
</feature>
<dbReference type="Gene3D" id="3.30.70.890">
    <property type="entry name" value="GHMP kinase, C-terminal domain"/>
    <property type="match status" value="1"/>
</dbReference>
<dbReference type="OMA" id="CANRIPH"/>
<reference evidence="14" key="2">
    <citation type="submission" date="2024-10" db="UniProtKB">
        <authorList>
            <consortium name="EnsemblProtists"/>
        </authorList>
    </citation>
    <scope>IDENTIFICATION</scope>
</reference>
<evidence type="ECO:0000256" key="3">
    <source>
        <dbReference type="ARBA" id="ARBA00012078"/>
    </source>
</evidence>
<dbReference type="PANTHER" id="PTHR20861:SF1">
    <property type="entry name" value="HOMOSERINE KINASE"/>
    <property type="match status" value="1"/>
</dbReference>
<evidence type="ECO:0000256" key="7">
    <source>
        <dbReference type="ARBA" id="ARBA00022697"/>
    </source>
</evidence>
<dbReference type="SUPFAM" id="SSF55060">
    <property type="entry name" value="GHMP Kinase, C-terminal domain"/>
    <property type="match status" value="1"/>
</dbReference>
<keyword evidence="5" id="KW-0028">Amino-acid biosynthesis</keyword>
<dbReference type="UniPathway" id="UPA00050">
    <property type="reaction ID" value="UER00064"/>
</dbReference>
<evidence type="ECO:0000256" key="11">
    <source>
        <dbReference type="ARBA" id="ARBA00049913"/>
    </source>
</evidence>
<dbReference type="GO" id="GO:0009088">
    <property type="term" value="P:threonine biosynthetic process"/>
    <property type="evidence" value="ECO:0007669"/>
    <property type="project" value="UniProtKB-KW"/>
</dbReference>
<dbReference type="Pfam" id="PF08544">
    <property type="entry name" value="GHMP_kinases_C"/>
    <property type="match status" value="1"/>
</dbReference>
<dbReference type="PROSITE" id="PS00627">
    <property type="entry name" value="GHMP_KINASES_ATP"/>
    <property type="match status" value="1"/>
</dbReference>
<evidence type="ECO:0000313" key="15">
    <source>
        <dbReference type="Proteomes" id="UP000013827"/>
    </source>
</evidence>
<dbReference type="RefSeq" id="XP_005786273.1">
    <property type="nucleotide sequence ID" value="XM_005786216.1"/>
</dbReference>
<dbReference type="Gene3D" id="3.30.230.10">
    <property type="match status" value="1"/>
</dbReference>
<name>A0A0D3KDK9_EMIH1</name>
<dbReference type="GeneID" id="17279115"/>
<evidence type="ECO:0000256" key="9">
    <source>
        <dbReference type="ARBA" id="ARBA00022777"/>
    </source>
</evidence>
<evidence type="ECO:0000256" key="8">
    <source>
        <dbReference type="ARBA" id="ARBA00022741"/>
    </source>
</evidence>
<dbReference type="GO" id="GO:0005524">
    <property type="term" value="F:ATP binding"/>
    <property type="evidence" value="ECO:0007669"/>
    <property type="project" value="UniProtKB-KW"/>
</dbReference>
<sequence>MATSARSRAVPLLVARRGARSARSFSSESSSSYSKLTTGFSSRISNVQESFFYPVDRVVVNVPATTANLGPGFDSFGFALDVWNRVIVQKSDRFEMVVEGEGEGRISLTEDNLVVQCVRKVLHSLGKEMPPLRFECQNAVPPTRGMGSSSAALVAGLAAGLALGGKDVTTPANKKLLLQLAANEEGHADNVAPAIYGGFQIAFNAEGHWITQRVHIPDGLQCVLFIPDDEMPTTEARAVLPAKIDRKDAIFNIARASMLINCFATSQFDPLRMAMEDRLHQQYRKHMFPFEPIIKDALEAGAHGAFLSGAGPTVLAITGGVGIANVGSDTMSQFLAEVVSDAMVSSAARLGVRGTAHIATPSYFGLHSNGYDRDGEQLW</sequence>
<evidence type="ECO:0000259" key="12">
    <source>
        <dbReference type="Pfam" id="PF00288"/>
    </source>
</evidence>
<comment type="similarity">
    <text evidence="2">Belongs to the GHMP kinase family. Homoserine kinase subfamily.</text>
</comment>
<evidence type="ECO:0000256" key="6">
    <source>
        <dbReference type="ARBA" id="ARBA00022679"/>
    </source>
</evidence>
<evidence type="ECO:0000313" key="14">
    <source>
        <dbReference type="EnsemblProtists" id="EOD33844"/>
    </source>
</evidence>
<dbReference type="HOGENOM" id="CLU_041243_0_2_1"/>
<dbReference type="KEGG" id="ehx:EMIHUDRAFT_441448"/>
<dbReference type="EnsemblProtists" id="EOD33844">
    <property type="protein sequence ID" value="EOD33844"/>
    <property type="gene ID" value="EMIHUDRAFT_441448"/>
</dbReference>
<keyword evidence="10" id="KW-0067">ATP-binding</keyword>
<dbReference type="PRINTS" id="PR00958">
    <property type="entry name" value="HOMSERKINASE"/>
</dbReference>
<comment type="pathway">
    <text evidence="1">Amino-acid biosynthesis; L-threonine biosynthesis; L-threonine from L-aspartate: step 4/5.</text>
</comment>
<accession>A0A0D3KDK9</accession>
<evidence type="ECO:0000256" key="1">
    <source>
        <dbReference type="ARBA" id="ARBA00005015"/>
    </source>
</evidence>
<dbReference type="InterPro" id="IPR014721">
    <property type="entry name" value="Ribsml_uS5_D2-typ_fold_subgr"/>
</dbReference>
<keyword evidence="7" id="KW-0791">Threonine biosynthesis</keyword>
<organism evidence="14 15">
    <name type="scientific">Emiliania huxleyi (strain CCMP1516)</name>
    <dbReference type="NCBI Taxonomy" id="280463"/>
    <lineage>
        <taxon>Eukaryota</taxon>
        <taxon>Haptista</taxon>
        <taxon>Haptophyta</taxon>
        <taxon>Prymnesiophyceae</taxon>
        <taxon>Isochrysidales</taxon>
        <taxon>Noelaerhabdaceae</taxon>
        <taxon>Emiliania</taxon>
    </lineage>
</organism>
<dbReference type="InterPro" id="IPR006203">
    <property type="entry name" value="GHMP_knse_ATP-bd_CS"/>
</dbReference>
<dbReference type="InterPro" id="IPR036554">
    <property type="entry name" value="GHMP_kinase_C_sf"/>
</dbReference>
<dbReference type="NCBIfam" id="TIGR00191">
    <property type="entry name" value="thrB"/>
    <property type="match status" value="1"/>
</dbReference>
<protein>
    <recommendedName>
        <fullName evidence="4">Homoserine kinase</fullName>
        <ecNumber evidence="3">2.7.1.39</ecNumber>
    </recommendedName>
</protein>
<dbReference type="Proteomes" id="UP000013827">
    <property type="component" value="Unassembled WGS sequence"/>
</dbReference>
<reference evidence="15" key="1">
    <citation type="journal article" date="2013" name="Nature">
        <title>Pan genome of the phytoplankton Emiliania underpins its global distribution.</title>
        <authorList>
            <person name="Read B.A."/>
            <person name="Kegel J."/>
            <person name="Klute M.J."/>
            <person name="Kuo A."/>
            <person name="Lefebvre S.C."/>
            <person name="Maumus F."/>
            <person name="Mayer C."/>
            <person name="Miller J."/>
            <person name="Monier A."/>
            <person name="Salamov A."/>
            <person name="Young J."/>
            <person name="Aguilar M."/>
            <person name="Claverie J.M."/>
            <person name="Frickenhaus S."/>
            <person name="Gonzalez K."/>
            <person name="Herman E.K."/>
            <person name="Lin Y.C."/>
            <person name="Napier J."/>
            <person name="Ogata H."/>
            <person name="Sarno A.F."/>
            <person name="Shmutz J."/>
            <person name="Schroeder D."/>
            <person name="de Vargas C."/>
            <person name="Verret F."/>
            <person name="von Dassow P."/>
            <person name="Valentin K."/>
            <person name="Van de Peer Y."/>
            <person name="Wheeler G."/>
            <person name="Dacks J.B."/>
            <person name="Delwiche C.F."/>
            <person name="Dyhrman S.T."/>
            <person name="Glockner G."/>
            <person name="John U."/>
            <person name="Richards T."/>
            <person name="Worden A.Z."/>
            <person name="Zhang X."/>
            <person name="Grigoriev I.V."/>
            <person name="Allen A.E."/>
            <person name="Bidle K."/>
            <person name="Borodovsky M."/>
            <person name="Bowler C."/>
            <person name="Brownlee C."/>
            <person name="Cock J.M."/>
            <person name="Elias M."/>
            <person name="Gladyshev V.N."/>
            <person name="Groth M."/>
            <person name="Guda C."/>
            <person name="Hadaegh A."/>
            <person name="Iglesias-Rodriguez M.D."/>
            <person name="Jenkins J."/>
            <person name="Jones B.M."/>
            <person name="Lawson T."/>
            <person name="Leese F."/>
            <person name="Lindquist E."/>
            <person name="Lobanov A."/>
            <person name="Lomsadze A."/>
            <person name="Malik S.B."/>
            <person name="Marsh M.E."/>
            <person name="Mackinder L."/>
            <person name="Mock T."/>
            <person name="Mueller-Roeber B."/>
            <person name="Pagarete A."/>
            <person name="Parker M."/>
            <person name="Probert I."/>
            <person name="Quesneville H."/>
            <person name="Raines C."/>
            <person name="Rensing S.A."/>
            <person name="Riano-Pachon D.M."/>
            <person name="Richier S."/>
            <person name="Rokitta S."/>
            <person name="Shiraiwa Y."/>
            <person name="Soanes D.M."/>
            <person name="van der Giezen M."/>
            <person name="Wahlund T.M."/>
            <person name="Williams B."/>
            <person name="Wilson W."/>
            <person name="Wolfe G."/>
            <person name="Wurch L.L."/>
        </authorList>
    </citation>
    <scope>NUCLEOTIDE SEQUENCE</scope>
</reference>
<dbReference type="InterPro" id="IPR000870">
    <property type="entry name" value="Homoserine_kinase"/>
</dbReference>
<dbReference type="STRING" id="2903.R1FKG1"/>
<keyword evidence="8" id="KW-0547">Nucleotide-binding</keyword>
<evidence type="ECO:0000256" key="4">
    <source>
        <dbReference type="ARBA" id="ARBA00017858"/>
    </source>
</evidence>
<dbReference type="PANTHER" id="PTHR20861">
    <property type="entry name" value="HOMOSERINE/4-DIPHOSPHOCYTIDYL-2-C-METHYL-D-ERYTHRITOL KINASE"/>
    <property type="match status" value="1"/>
</dbReference>
<dbReference type="GO" id="GO:0004413">
    <property type="term" value="F:homoserine kinase activity"/>
    <property type="evidence" value="ECO:0007669"/>
    <property type="project" value="UniProtKB-EC"/>
</dbReference>
<dbReference type="InterPro" id="IPR020568">
    <property type="entry name" value="Ribosomal_Su5_D2-typ_SF"/>
</dbReference>
<feature type="domain" description="GHMP kinase N-terminal" evidence="12">
    <location>
        <begin position="112"/>
        <end position="198"/>
    </location>
</feature>
<dbReference type="HAMAP" id="MF_00384">
    <property type="entry name" value="Homoser_kinase"/>
    <property type="match status" value="1"/>
</dbReference>
<evidence type="ECO:0000259" key="13">
    <source>
        <dbReference type="Pfam" id="PF08544"/>
    </source>
</evidence>
<keyword evidence="9" id="KW-0418">Kinase</keyword>
<dbReference type="Pfam" id="PF00288">
    <property type="entry name" value="GHMP_kinases_N"/>
    <property type="match status" value="1"/>
</dbReference>
<dbReference type="SUPFAM" id="SSF54211">
    <property type="entry name" value="Ribosomal protein S5 domain 2-like"/>
    <property type="match status" value="1"/>
</dbReference>
<evidence type="ECO:0000256" key="2">
    <source>
        <dbReference type="ARBA" id="ARBA00007370"/>
    </source>
</evidence>
<dbReference type="PaxDb" id="2903-EOD33844"/>
<dbReference type="eggNOG" id="KOG1537">
    <property type="taxonomic scope" value="Eukaryota"/>
</dbReference>
<proteinExistence type="inferred from homology"/>
<dbReference type="InterPro" id="IPR006204">
    <property type="entry name" value="GHMP_kinase_N_dom"/>
</dbReference>
<evidence type="ECO:0000256" key="10">
    <source>
        <dbReference type="ARBA" id="ARBA00022840"/>
    </source>
</evidence>
<evidence type="ECO:0000256" key="5">
    <source>
        <dbReference type="ARBA" id="ARBA00022605"/>
    </source>
</evidence>
<dbReference type="EC" id="2.7.1.39" evidence="3"/>